<accession>A0ABU1UEG5</accession>
<evidence type="ECO:0000313" key="3">
    <source>
        <dbReference type="Proteomes" id="UP001252243"/>
    </source>
</evidence>
<dbReference type="PANTHER" id="PTHR28255:SF1">
    <property type="entry name" value="UPF0303 PROTEIN YBR137W"/>
    <property type="match status" value="1"/>
</dbReference>
<protein>
    <submittedName>
        <fullName evidence="2">Uncharacterized protein (UPF0303 family)</fullName>
    </submittedName>
</protein>
<dbReference type="InterPro" id="IPR038084">
    <property type="entry name" value="PduO/GlcC-like_sf"/>
</dbReference>
<dbReference type="Gene3D" id="3.30.450.150">
    <property type="entry name" value="Haem-degrading domain"/>
    <property type="match status" value="1"/>
</dbReference>
<sequence>MTDSAAPSPGYDPDSADEQPHGSLAALIGRILAEIDELQFPSFSKDDALDLGLRLVELGRQRSHPIAIDITKGEQVLFHAALAGATPDNERWIRAKQRTAVRYEVPSLLVGLRARAAGGRIEDNAWFDQTEFAAHGGAFPIYVRGTGMVATVTVSGLPQKADHELVVEALSEILGRPGTPGR</sequence>
<gene>
    <name evidence="2" type="ORF">J2X01_002829</name>
</gene>
<dbReference type="RefSeq" id="WP_310058386.1">
    <property type="nucleotide sequence ID" value="NZ_JAVDVQ010000011.1"/>
</dbReference>
<feature type="region of interest" description="Disordered" evidence="1">
    <location>
        <begin position="1"/>
        <end position="20"/>
    </location>
</feature>
<dbReference type="NCBIfam" id="NF002696">
    <property type="entry name" value="PRK02487.1-5"/>
    <property type="match status" value="1"/>
</dbReference>
<dbReference type="Proteomes" id="UP001252243">
    <property type="component" value="Unassembled WGS sequence"/>
</dbReference>
<name>A0ABU1UEG5_9MICC</name>
<comment type="caution">
    <text evidence="2">The sequence shown here is derived from an EMBL/GenBank/DDBJ whole genome shotgun (WGS) entry which is preliminary data.</text>
</comment>
<organism evidence="2 3">
    <name type="scientific">Arthrobacter ginsengisoli</name>
    <dbReference type="NCBI Taxonomy" id="1356565"/>
    <lineage>
        <taxon>Bacteria</taxon>
        <taxon>Bacillati</taxon>
        <taxon>Actinomycetota</taxon>
        <taxon>Actinomycetes</taxon>
        <taxon>Micrococcales</taxon>
        <taxon>Micrococcaceae</taxon>
        <taxon>Arthrobacter</taxon>
    </lineage>
</organism>
<dbReference type="InterPro" id="IPR005624">
    <property type="entry name" value="PduO/GlcC-like"/>
</dbReference>
<keyword evidence="3" id="KW-1185">Reference proteome</keyword>
<reference evidence="2 3" key="1">
    <citation type="submission" date="2023-07" db="EMBL/GenBank/DDBJ databases">
        <title>Sorghum-associated microbial communities from plants grown in Nebraska, USA.</title>
        <authorList>
            <person name="Schachtman D."/>
        </authorList>
    </citation>
    <scope>NUCLEOTIDE SEQUENCE [LARGE SCALE GENOMIC DNA]</scope>
    <source>
        <strain evidence="2 3">BE167</strain>
    </source>
</reference>
<evidence type="ECO:0000313" key="2">
    <source>
        <dbReference type="EMBL" id="MDR7083535.1"/>
    </source>
</evidence>
<evidence type="ECO:0000256" key="1">
    <source>
        <dbReference type="SAM" id="MobiDB-lite"/>
    </source>
</evidence>
<dbReference type="SUPFAM" id="SSF143744">
    <property type="entry name" value="GlcG-like"/>
    <property type="match status" value="1"/>
</dbReference>
<dbReference type="PANTHER" id="PTHR28255">
    <property type="match status" value="1"/>
</dbReference>
<dbReference type="InterPro" id="IPR010371">
    <property type="entry name" value="YBR137W-like"/>
</dbReference>
<dbReference type="PIRSF" id="PIRSF008757">
    <property type="entry name" value="UCP008757"/>
    <property type="match status" value="1"/>
</dbReference>
<dbReference type="EMBL" id="JAVDVQ010000011">
    <property type="protein sequence ID" value="MDR7083535.1"/>
    <property type="molecule type" value="Genomic_DNA"/>
</dbReference>
<dbReference type="Pfam" id="PF03928">
    <property type="entry name" value="HbpS-like"/>
    <property type="match status" value="1"/>
</dbReference>
<proteinExistence type="predicted"/>